<dbReference type="SUPFAM" id="SSF55347">
    <property type="entry name" value="Glyceraldehyde-3-phosphate dehydrogenase-like, C-terminal domain"/>
    <property type="match status" value="1"/>
</dbReference>
<dbReference type="EMBL" id="HBIJ01023306">
    <property type="protein sequence ID" value="CAE0374551.1"/>
    <property type="molecule type" value="Transcribed_RNA"/>
</dbReference>
<sequence length="459" mass="50677">MLSSLARYYSVQSRRQIFRWESVRCLSAQPRHLCPERQARMEHIGEEVRKFREQEIVQRASRREAYVQNMKHKALEKKVSPDCRPANVIVVGGGRMGEIRCEHVARSAKARLVGFVDRDASTSARLASKHAGCEAFVRLEDAIDAMFEPIDVVWVCAPSPVHLSIITSAAEYGAHVAVEKPVAMTMDDIEDAYEVCDANGVYLSCAFQRRSDSAYIAVSDAVAHGDIGEPLSIRAVFRDHPGPPAAFLKDAGGDIFHDIATHDIDYILDLVKRRLAINAHLSNYNDSWFINEGYRDVLTIEHMPNEVWAFGMSSTQELRQAQVFDAATVVLKWTQANLCATLDLSRSSAYGYDQRLEVFGSNGAAISVDNAKHATYTRADSSGFNAGKLVHSFPQRFDTAFAHELDSFIDCARGLASPKVTKHDALLATIVAEAAKRSASFHSTVSLAPNEDGSVSLSL</sequence>
<reference evidence="5" key="1">
    <citation type="submission" date="2021-01" db="EMBL/GenBank/DDBJ databases">
        <authorList>
            <person name="Corre E."/>
            <person name="Pelletier E."/>
            <person name="Niang G."/>
            <person name="Scheremetjew M."/>
            <person name="Finn R."/>
            <person name="Kale V."/>
            <person name="Holt S."/>
            <person name="Cochrane G."/>
            <person name="Meng A."/>
            <person name="Brown T."/>
            <person name="Cohen L."/>
        </authorList>
    </citation>
    <scope>NUCLEOTIDE SEQUENCE</scope>
    <source>
        <strain evidence="5">CCMP1510</strain>
    </source>
</reference>
<dbReference type="Pfam" id="PF01408">
    <property type="entry name" value="GFO_IDH_MocA"/>
    <property type="match status" value="1"/>
</dbReference>
<evidence type="ECO:0000313" key="5">
    <source>
        <dbReference type="EMBL" id="CAE0374551.1"/>
    </source>
</evidence>
<dbReference type="GO" id="GO:0006740">
    <property type="term" value="P:NADPH regeneration"/>
    <property type="evidence" value="ECO:0007669"/>
    <property type="project" value="TreeGrafter"/>
</dbReference>
<evidence type="ECO:0000256" key="2">
    <source>
        <dbReference type="ARBA" id="ARBA00023002"/>
    </source>
</evidence>
<evidence type="ECO:0008006" key="6">
    <source>
        <dbReference type="Google" id="ProtNLM"/>
    </source>
</evidence>
<proteinExistence type="inferred from homology"/>
<evidence type="ECO:0000259" key="4">
    <source>
        <dbReference type="Pfam" id="PF22725"/>
    </source>
</evidence>
<dbReference type="InterPro" id="IPR055170">
    <property type="entry name" value="GFO_IDH_MocA-like_dom"/>
</dbReference>
<accession>A0A7S3NQ07</accession>
<dbReference type="InterPro" id="IPR000683">
    <property type="entry name" value="Gfo/Idh/MocA-like_OxRdtase_N"/>
</dbReference>
<gene>
    <name evidence="5" type="ORF">ALAG00032_LOCUS15354</name>
</gene>
<evidence type="ECO:0000256" key="1">
    <source>
        <dbReference type="ARBA" id="ARBA00010928"/>
    </source>
</evidence>
<comment type="similarity">
    <text evidence="1">Belongs to the Gfo/Idh/MocA family.</text>
</comment>
<feature type="domain" description="Gfo/Idh/MocA-like oxidoreductase N-terminal" evidence="3">
    <location>
        <begin position="87"/>
        <end position="205"/>
    </location>
</feature>
<feature type="domain" description="GFO/IDH/MocA-like oxidoreductase" evidence="4">
    <location>
        <begin position="217"/>
        <end position="365"/>
    </location>
</feature>
<evidence type="ECO:0000259" key="3">
    <source>
        <dbReference type="Pfam" id="PF01408"/>
    </source>
</evidence>
<dbReference type="Gene3D" id="3.40.50.720">
    <property type="entry name" value="NAD(P)-binding Rossmann-like Domain"/>
    <property type="match status" value="1"/>
</dbReference>
<protein>
    <recommendedName>
        <fullName evidence="6">Gfo/Idh/MocA-like oxidoreductase N-terminal domain-containing protein</fullName>
    </recommendedName>
</protein>
<dbReference type="GO" id="GO:0016491">
    <property type="term" value="F:oxidoreductase activity"/>
    <property type="evidence" value="ECO:0007669"/>
    <property type="project" value="UniProtKB-KW"/>
</dbReference>
<dbReference type="PANTHER" id="PTHR42840">
    <property type="entry name" value="NAD(P)-BINDING ROSSMANN-FOLD SUPERFAMILY PROTEIN-RELATED"/>
    <property type="match status" value="1"/>
</dbReference>
<dbReference type="InterPro" id="IPR036291">
    <property type="entry name" value="NAD(P)-bd_dom_sf"/>
</dbReference>
<dbReference type="PANTHER" id="PTHR42840:SF3">
    <property type="entry name" value="BINDING ROSSMANN FOLD OXIDOREDUCTASE, PUTATIVE (AFU_ORTHOLOGUE AFUA_2G10240)-RELATED"/>
    <property type="match status" value="1"/>
</dbReference>
<dbReference type="Gene3D" id="3.30.360.10">
    <property type="entry name" value="Dihydrodipicolinate Reductase, domain 2"/>
    <property type="match status" value="1"/>
</dbReference>
<keyword evidence="2" id="KW-0560">Oxidoreductase</keyword>
<organism evidence="5">
    <name type="scientific">Aureoumbra lagunensis</name>
    <dbReference type="NCBI Taxonomy" id="44058"/>
    <lineage>
        <taxon>Eukaryota</taxon>
        <taxon>Sar</taxon>
        <taxon>Stramenopiles</taxon>
        <taxon>Ochrophyta</taxon>
        <taxon>Pelagophyceae</taxon>
        <taxon>Pelagomonadales</taxon>
        <taxon>Aureoumbra</taxon>
    </lineage>
</organism>
<dbReference type="Pfam" id="PF22725">
    <property type="entry name" value="GFO_IDH_MocA_C3"/>
    <property type="match status" value="1"/>
</dbReference>
<name>A0A7S3NQ07_9STRA</name>
<dbReference type="AlphaFoldDB" id="A0A7S3NQ07"/>
<dbReference type="GO" id="GO:0000166">
    <property type="term" value="F:nucleotide binding"/>
    <property type="evidence" value="ECO:0007669"/>
    <property type="project" value="InterPro"/>
</dbReference>
<dbReference type="SUPFAM" id="SSF51735">
    <property type="entry name" value="NAD(P)-binding Rossmann-fold domains"/>
    <property type="match status" value="1"/>
</dbReference>
<dbReference type="GO" id="GO:0005737">
    <property type="term" value="C:cytoplasm"/>
    <property type="evidence" value="ECO:0007669"/>
    <property type="project" value="TreeGrafter"/>
</dbReference>